<dbReference type="AlphaFoldDB" id="A0A550CHB8"/>
<gene>
    <name evidence="2" type="ORF">BD626DRAFT_567971</name>
    <name evidence="1" type="ORF">BD626DRAFT_575557</name>
</gene>
<accession>A0A550CHB8</accession>
<dbReference type="EMBL" id="VDMD01000007">
    <property type="protein sequence ID" value="TRM64189.1"/>
    <property type="molecule type" value="Genomic_DNA"/>
</dbReference>
<protein>
    <recommendedName>
        <fullName evidence="4">F-box domain-containing protein</fullName>
    </recommendedName>
</protein>
<evidence type="ECO:0000313" key="2">
    <source>
        <dbReference type="EMBL" id="TRM64189.1"/>
    </source>
</evidence>
<name>A0A550CHB8_9AGAR</name>
<organism evidence="2 3">
    <name type="scientific">Schizophyllum amplum</name>
    <dbReference type="NCBI Taxonomy" id="97359"/>
    <lineage>
        <taxon>Eukaryota</taxon>
        <taxon>Fungi</taxon>
        <taxon>Dikarya</taxon>
        <taxon>Basidiomycota</taxon>
        <taxon>Agaricomycotina</taxon>
        <taxon>Agaricomycetes</taxon>
        <taxon>Agaricomycetidae</taxon>
        <taxon>Agaricales</taxon>
        <taxon>Schizophyllaceae</taxon>
        <taxon>Schizophyllum</taxon>
    </lineage>
</organism>
<evidence type="ECO:0008006" key="4">
    <source>
        <dbReference type="Google" id="ProtNLM"/>
    </source>
</evidence>
<comment type="caution">
    <text evidence="2">The sequence shown here is derived from an EMBL/GenBank/DDBJ whole genome shotgun (WGS) entry which is preliminary data.</text>
</comment>
<reference evidence="2 3" key="1">
    <citation type="journal article" date="2019" name="New Phytol.">
        <title>Comparative genomics reveals unique wood-decay strategies and fruiting body development in the Schizophyllaceae.</title>
        <authorList>
            <person name="Almasi E."/>
            <person name="Sahu N."/>
            <person name="Krizsan K."/>
            <person name="Balint B."/>
            <person name="Kovacs G.M."/>
            <person name="Kiss B."/>
            <person name="Cseklye J."/>
            <person name="Drula E."/>
            <person name="Henrissat B."/>
            <person name="Nagy I."/>
            <person name="Chovatia M."/>
            <person name="Adam C."/>
            <person name="LaButti K."/>
            <person name="Lipzen A."/>
            <person name="Riley R."/>
            <person name="Grigoriev I.V."/>
            <person name="Nagy L.G."/>
        </authorList>
    </citation>
    <scope>NUCLEOTIDE SEQUENCE [LARGE SCALE GENOMIC DNA]</scope>
    <source>
        <strain evidence="2 3">NL-1724</strain>
    </source>
</reference>
<dbReference type="EMBL" id="VDMD01000066">
    <property type="protein sequence ID" value="TRM56539.1"/>
    <property type="molecule type" value="Genomic_DNA"/>
</dbReference>
<reference evidence="2" key="2">
    <citation type="submission" date="2019-06" db="EMBL/GenBank/DDBJ databases">
        <authorList>
            <consortium name="DOE Joint Genome Institute"/>
            <person name="Ahrendt S.R."/>
            <person name="Cantor M.N."/>
            <person name="Hua S.X."/>
        </authorList>
    </citation>
    <scope>NUCLEOTIDE SEQUENCE</scope>
    <source>
        <strain evidence="2">NL-1724</strain>
    </source>
</reference>
<dbReference type="Proteomes" id="UP000320762">
    <property type="component" value="Unassembled WGS sequence"/>
</dbReference>
<sequence length="392" mass="44190">MSGSCALQPDKSTGKMHAHFPSDLYPLLAGNCDRTTLRHLTQTSFLMRSAAQPMLFHTHKVMGDRDVEFLRTFPDLTALVRVFQIHAVDPPRGIPLMPKVTNLSWVAPTNDIRRLCSADIALVLMKFPNLQKARFYVDIGYTFTLHQGLRTIAPSVTSLRVGFPHTPPMDIIAAHPANLPNLEELIICEGRPFDVCSFIVDTIGPRAEKLRRLQLPTFCDWNQLCDVLDAVAPTVEQLRLPKFNWLKMGATDALPRNALPALEKFSINISQDHRNDLSEICSRMADLVLNFLAGRHTPALRVVRITVHAATIVRAYKYGSYAWKIFQELRGIHHSIQWQEWIARTLPENVLLEVSVGTKYAQYPKDADALELAIMSASYVVDESRFRIGADI</sequence>
<proteinExistence type="predicted"/>
<evidence type="ECO:0000313" key="1">
    <source>
        <dbReference type="EMBL" id="TRM56539.1"/>
    </source>
</evidence>
<evidence type="ECO:0000313" key="3">
    <source>
        <dbReference type="Proteomes" id="UP000320762"/>
    </source>
</evidence>
<keyword evidence="3" id="KW-1185">Reference proteome</keyword>